<evidence type="ECO:0000313" key="2">
    <source>
        <dbReference type="Proteomes" id="UP001165962"/>
    </source>
</evidence>
<organism evidence="1 2">
    <name type="scientific">Paenibacillus agricola</name>
    <dbReference type="NCBI Taxonomy" id="2716264"/>
    <lineage>
        <taxon>Bacteria</taxon>
        <taxon>Bacillati</taxon>
        <taxon>Bacillota</taxon>
        <taxon>Bacilli</taxon>
        <taxon>Bacillales</taxon>
        <taxon>Paenibacillaceae</taxon>
        <taxon>Paenibacillus</taxon>
    </lineage>
</organism>
<accession>A0ABX0J9T8</accession>
<keyword evidence="2" id="KW-1185">Reference proteome</keyword>
<name>A0ABX0J9T8_9BACL</name>
<dbReference type="RefSeq" id="WP_166153529.1">
    <property type="nucleotide sequence ID" value="NZ_JAAOIW010000011.1"/>
</dbReference>
<gene>
    <name evidence="1" type="ORF">G9U52_25725</name>
</gene>
<reference evidence="1" key="1">
    <citation type="submission" date="2020-03" db="EMBL/GenBank/DDBJ databases">
        <title>Draft sequencing of Paenibacilllus sp. S3N08.</title>
        <authorList>
            <person name="Kim D.-U."/>
        </authorList>
    </citation>
    <scope>NUCLEOTIDE SEQUENCE</scope>
    <source>
        <strain evidence="1">S3N08</strain>
    </source>
</reference>
<comment type="caution">
    <text evidence="1">The sequence shown here is derived from an EMBL/GenBank/DDBJ whole genome shotgun (WGS) entry which is preliminary data.</text>
</comment>
<dbReference type="Proteomes" id="UP001165962">
    <property type="component" value="Unassembled WGS sequence"/>
</dbReference>
<proteinExistence type="predicted"/>
<dbReference type="EMBL" id="JAAOIW010000011">
    <property type="protein sequence ID" value="NHN33217.1"/>
    <property type="molecule type" value="Genomic_DNA"/>
</dbReference>
<protein>
    <submittedName>
        <fullName evidence="1">Uncharacterized protein</fullName>
    </submittedName>
</protein>
<sequence>MDGDILGNGNSNRNIHHTSIYRTEFLLIKESMNEVGLLAAKIYLFPSKVKRTLSIHELFSSDEVEDYYNYFKQSDNWQQEVKPMTLYDGYPCVMACMAYRSDMVWYVNEKNGYGTWLINMSRMPVEENTELIWGWSPFVRKSVAPVYEPLNLNQKAMRHHVTWIVDEEGFGQYGLVTKKGELWLPHPRPDNWRDHNNIGNL</sequence>
<evidence type="ECO:0000313" key="1">
    <source>
        <dbReference type="EMBL" id="NHN33217.1"/>
    </source>
</evidence>